<feature type="binding site" evidence="2">
    <location>
        <position position="100"/>
    </location>
    <ligand>
        <name>Zn(2+)</name>
        <dbReference type="ChEBI" id="CHEBI:29105"/>
        <note>catalytic</note>
    </ligand>
</feature>
<protein>
    <recommendedName>
        <fullName evidence="3">Metalloendopeptidase</fullName>
        <ecNumber evidence="3">3.4.24.-</ecNumber>
    </recommendedName>
</protein>
<comment type="caution">
    <text evidence="5">The sequence shown here is derived from an EMBL/GenBank/DDBJ whole genome shotgun (WGS) entry which is preliminary data.</text>
</comment>
<sequence>AKRGYQTDPKYTWEPTQPIPNFFDPSFRGAYVALIRQGIAIWQNSACLSFVENPNGNSALRFFSGPYCFADLGRQGKRTQDVSIGIGCNNLGTVMHEINHAIGFFHTVSRPDRNDSVSINYNNIKIKEQYNFVENAPAADNSYGVSYDYGSVMQYEQYAFANNTQIPTIVARNKWMQNTMGQRA</sequence>
<feature type="binding site" evidence="2">
    <location>
        <position position="106"/>
    </location>
    <ligand>
        <name>Zn(2+)</name>
        <dbReference type="ChEBI" id="CHEBI:29105"/>
        <note>catalytic</note>
    </ligand>
</feature>
<dbReference type="EMBL" id="BTSX01000004">
    <property type="protein sequence ID" value="GMS92024.1"/>
    <property type="molecule type" value="Genomic_DNA"/>
</dbReference>
<evidence type="ECO:0000256" key="3">
    <source>
        <dbReference type="RuleBase" id="RU361183"/>
    </source>
</evidence>
<feature type="binding site" evidence="2">
    <location>
        <position position="96"/>
    </location>
    <ligand>
        <name>Zn(2+)</name>
        <dbReference type="ChEBI" id="CHEBI:29105"/>
        <note>catalytic</note>
    </ligand>
</feature>
<dbReference type="SUPFAM" id="SSF55486">
    <property type="entry name" value="Metalloproteases ('zincins'), catalytic domain"/>
    <property type="match status" value="1"/>
</dbReference>
<dbReference type="AlphaFoldDB" id="A0AAV5TDU1"/>
<dbReference type="PROSITE" id="PS51864">
    <property type="entry name" value="ASTACIN"/>
    <property type="match status" value="1"/>
</dbReference>
<dbReference type="Pfam" id="PF01400">
    <property type="entry name" value="Astacin"/>
    <property type="match status" value="1"/>
</dbReference>
<dbReference type="GO" id="GO:0006508">
    <property type="term" value="P:proteolysis"/>
    <property type="evidence" value="ECO:0007669"/>
    <property type="project" value="UniProtKB-KW"/>
</dbReference>
<proteinExistence type="predicted"/>
<keyword evidence="2 3" id="KW-0645">Protease</keyword>
<dbReference type="SMART" id="SM00235">
    <property type="entry name" value="ZnMc"/>
    <property type="match status" value="1"/>
</dbReference>
<gene>
    <name evidence="5" type="ORF">PENTCL1PPCAC_14199</name>
</gene>
<keyword evidence="2 3" id="KW-0378">Hydrolase</keyword>
<accession>A0AAV5TDU1</accession>
<evidence type="ECO:0000256" key="1">
    <source>
        <dbReference type="ARBA" id="ARBA00023157"/>
    </source>
</evidence>
<name>A0AAV5TDU1_9BILA</name>
<keyword evidence="1" id="KW-1015">Disulfide bond</keyword>
<dbReference type="GO" id="GO:0008270">
    <property type="term" value="F:zinc ion binding"/>
    <property type="evidence" value="ECO:0007669"/>
    <property type="project" value="UniProtKB-UniRule"/>
</dbReference>
<dbReference type="CDD" id="cd04280">
    <property type="entry name" value="ZnMc_astacin_like"/>
    <property type="match status" value="1"/>
</dbReference>
<dbReference type="InterPro" id="IPR006026">
    <property type="entry name" value="Peptidase_Metallo"/>
</dbReference>
<dbReference type="PANTHER" id="PTHR10127:SF875">
    <property type="entry name" value="ZINC METALLOPROTEINASE NAS-28"/>
    <property type="match status" value="1"/>
</dbReference>
<dbReference type="EC" id="3.4.24.-" evidence="3"/>
<feature type="domain" description="Peptidase M12A" evidence="4">
    <location>
        <begin position="3"/>
        <end position="184"/>
    </location>
</feature>
<feature type="active site" evidence="2">
    <location>
        <position position="97"/>
    </location>
</feature>
<evidence type="ECO:0000259" key="4">
    <source>
        <dbReference type="PROSITE" id="PS51864"/>
    </source>
</evidence>
<keyword evidence="2 3" id="KW-0479">Metal-binding</keyword>
<evidence type="ECO:0000313" key="6">
    <source>
        <dbReference type="Proteomes" id="UP001432027"/>
    </source>
</evidence>
<evidence type="ECO:0000313" key="5">
    <source>
        <dbReference type="EMBL" id="GMS92024.1"/>
    </source>
</evidence>
<comment type="cofactor">
    <cofactor evidence="2 3">
        <name>Zn(2+)</name>
        <dbReference type="ChEBI" id="CHEBI:29105"/>
    </cofactor>
    <text evidence="2 3">Binds 1 zinc ion per subunit.</text>
</comment>
<dbReference type="Gene3D" id="3.40.390.10">
    <property type="entry name" value="Collagenase (Catalytic Domain)"/>
    <property type="match status" value="1"/>
</dbReference>
<dbReference type="PANTHER" id="PTHR10127">
    <property type="entry name" value="DISCOIDIN, CUB, EGF, LAMININ , AND ZINC METALLOPROTEASE DOMAIN CONTAINING"/>
    <property type="match status" value="1"/>
</dbReference>
<reference evidence="5" key="1">
    <citation type="submission" date="2023-10" db="EMBL/GenBank/DDBJ databases">
        <title>Genome assembly of Pristionchus species.</title>
        <authorList>
            <person name="Yoshida K."/>
            <person name="Sommer R.J."/>
        </authorList>
    </citation>
    <scope>NUCLEOTIDE SEQUENCE</scope>
    <source>
        <strain evidence="5">RS0144</strain>
    </source>
</reference>
<keyword evidence="2 3" id="KW-0862">Zinc</keyword>
<comment type="caution">
    <text evidence="2">Lacks conserved residue(s) required for the propagation of feature annotation.</text>
</comment>
<dbReference type="InterPro" id="IPR024079">
    <property type="entry name" value="MetalloPept_cat_dom_sf"/>
</dbReference>
<dbReference type="PRINTS" id="PR00480">
    <property type="entry name" value="ASTACIN"/>
</dbReference>
<dbReference type="InterPro" id="IPR001506">
    <property type="entry name" value="Peptidase_M12A"/>
</dbReference>
<feature type="non-terminal residue" evidence="5">
    <location>
        <position position="1"/>
    </location>
</feature>
<evidence type="ECO:0000256" key="2">
    <source>
        <dbReference type="PROSITE-ProRule" id="PRU01211"/>
    </source>
</evidence>
<organism evidence="5 6">
    <name type="scientific">Pristionchus entomophagus</name>
    <dbReference type="NCBI Taxonomy" id="358040"/>
    <lineage>
        <taxon>Eukaryota</taxon>
        <taxon>Metazoa</taxon>
        <taxon>Ecdysozoa</taxon>
        <taxon>Nematoda</taxon>
        <taxon>Chromadorea</taxon>
        <taxon>Rhabditida</taxon>
        <taxon>Rhabditina</taxon>
        <taxon>Diplogasteromorpha</taxon>
        <taxon>Diplogasteroidea</taxon>
        <taxon>Neodiplogasteridae</taxon>
        <taxon>Pristionchus</taxon>
    </lineage>
</organism>
<keyword evidence="2 3" id="KW-0482">Metalloprotease</keyword>
<dbReference type="Proteomes" id="UP001432027">
    <property type="component" value="Unassembled WGS sequence"/>
</dbReference>
<keyword evidence="6" id="KW-1185">Reference proteome</keyword>
<dbReference type="InterPro" id="IPR034035">
    <property type="entry name" value="Astacin-like_dom"/>
</dbReference>
<dbReference type="GO" id="GO:0004222">
    <property type="term" value="F:metalloendopeptidase activity"/>
    <property type="evidence" value="ECO:0007669"/>
    <property type="project" value="UniProtKB-UniRule"/>
</dbReference>